<comment type="caution">
    <text evidence="2">The sequence shown here is derived from an EMBL/GenBank/DDBJ whole genome shotgun (WGS) entry which is preliminary data.</text>
</comment>
<evidence type="ECO:0000313" key="3">
    <source>
        <dbReference type="Proteomes" id="UP001558652"/>
    </source>
</evidence>
<feature type="compositionally biased region" description="Gly residues" evidence="1">
    <location>
        <begin position="37"/>
        <end position="60"/>
    </location>
</feature>
<reference evidence="2 3" key="1">
    <citation type="submission" date="2024-07" db="EMBL/GenBank/DDBJ databases">
        <title>Chromosome-level genome assembly of the water stick insect Ranatra chinensis (Heteroptera: Nepidae).</title>
        <authorList>
            <person name="Liu X."/>
        </authorList>
    </citation>
    <scope>NUCLEOTIDE SEQUENCE [LARGE SCALE GENOMIC DNA]</scope>
    <source>
        <strain evidence="2">Cailab_2021Rc</strain>
        <tissue evidence="2">Muscle</tissue>
    </source>
</reference>
<feature type="region of interest" description="Disordered" evidence="1">
    <location>
        <begin position="1"/>
        <end position="66"/>
    </location>
</feature>
<sequence length="157" mass="17000">MASKRRNMFYENKKQETTEIGVRAEVRRRSRVPVMGGRVGTGGAGAGDDSGEGSVSGGGTEAAAAPRVPPSLHCYTQRASASPPSPHHHHSEYHAPLMLPFVGHRTWKVEGRPLAEKLLAERSKKAAVSPFLRCPNFWEVEEAVGLMTLPPTGFQSN</sequence>
<proteinExistence type="predicted"/>
<evidence type="ECO:0000313" key="2">
    <source>
        <dbReference type="EMBL" id="KAL1131512.1"/>
    </source>
</evidence>
<organism evidence="2 3">
    <name type="scientific">Ranatra chinensis</name>
    <dbReference type="NCBI Taxonomy" id="642074"/>
    <lineage>
        <taxon>Eukaryota</taxon>
        <taxon>Metazoa</taxon>
        <taxon>Ecdysozoa</taxon>
        <taxon>Arthropoda</taxon>
        <taxon>Hexapoda</taxon>
        <taxon>Insecta</taxon>
        <taxon>Pterygota</taxon>
        <taxon>Neoptera</taxon>
        <taxon>Paraneoptera</taxon>
        <taxon>Hemiptera</taxon>
        <taxon>Heteroptera</taxon>
        <taxon>Panheteroptera</taxon>
        <taxon>Nepomorpha</taxon>
        <taxon>Nepidae</taxon>
        <taxon>Ranatrinae</taxon>
        <taxon>Ranatra</taxon>
    </lineage>
</organism>
<name>A0ABD0YY27_9HEMI</name>
<feature type="compositionally biased region" description="Basic and acidic residues" evidence="1">
    <location>
        <begin position="11"/>
        <end position="27"/>
    </location>
</feature>
<dbReference type="Proteomes" id="UP001558652">
    <property type="component" value="Unassembled WGS sequence"/>
</dbReference>
<gene>
    <name evidence="2" type="ORF">AAG570_011129</name>
</gene>
<protein>
    <submittedName>
        <fullName evidence="2">Uncharacterized protein</fullName>
    </submittedName>
</protein>
<dbReference type="AlphaFoldDB" id="A0ABD0YY27"/>
<evidence type="ECO:0000256" key="1">
    <source>
        <dbReference type="SAM" id="MobiDB-lite"/>
    </source>
</evidence>
<dbReference type="EMBL" id="JBFDAA010000006">
    <property type="protein sequence ID" value="KAL1131512.1"/>
    <property type="molecule type" value="Genomic_DNA"/>
</dbReference>
<keyword evidence="3" id="KW-1185">Reference proteome</keyword>
<accession>A0ABD0YY27</accession>